<dbReference type="GO" id="GO:0016301">
    <property type="term" value="F:kinase activity"/>
    <property type="evidence" value="ECO:0007669"/>
    <property type="project" value="UniProtKB-KW"/>
</dbReference>
<proteinExistence type="inferred from homology"/>
<comment type="catalytic activity">
    <reaction evidence="1">
        <text>adenosylcob(III)inamide + ATP = adenosylcob(III)inamide phosphate + ADP + H(+)</text>
        <dbReference type="Rhea" id="RHEA:15769"/>
        <dbReference type="ChEBI" id="CHEBI:2480"/>
        <dbReference type="ChEBI" id="CHEBI:15378"/>
        <dbReference type="ChEBI" id="CHEBI:30616"/>
        <dbReference type="ChEBI" id="CHEBI:58502"/>
        <dbReference type="ChEBI" id="CHEBI:456216"/>
        <dbReference type="EC" id="2.7.1.156"/>
    </reaction>
</comment>
<evidence type="ECO:0000256" key="9">
    <source>
        <dbReference type="ARBA" id="ARBA00012523"/>
    </source>
</evidence>
<dbReference type="EC" id="2.7.1.156" evidence="8"/>
<evidence type="ECO:0000256" key="2">
    <source>
        <dbReference type="ARBA" id="ARBA00000711"/>
    </source>
</evidence>
<gene>
    <name evidence="18" type="ORF">ACFFN0_13960</name>
</gene>
<keyword evidence="15" id="KW-0342">GTP-binding</keyword>
<evidence type="ECO:0000256" key="1">
    <source>
        <dbReference type="ARBA" id="ARBA00000312"/>
    </source>
</evidence>
<comment type="similarity">
    <text evidence="7">Belongs to the CobU/CobP family.</text>
</comment>
<comment type="function">
    <text evidence="4">Catalyzes ATP-dependent phosphorylation of adenosylcobinamide and addition of GMP to adenosylcobinamide phosphate.</text>
</comment>
<evidence type="ECO:0000313" key="18">
    <source>
        <dbReference type="EMBL" id="MFB9733151.1"/>
    </source>
</evidence>
<keyword evidence="13 18" id="KW-0418">Kinase</keyword>
<evidence type="ECO:0000256" key="10">
    <source>
        <dbReference type="ARBA" id="ARBA00022573"/>
    </source>
</evidence>
<dbReference type="InterPro" id="IPR027417">
    <property type="entry name" value="P-loop_NTPase"/>
</dbReference>
<evidence type="ECO:0000256" key="13">
    <source>
        <dbReference type="ARBA" id="ARBA00022777"/>
    </source>
</evidence>
<evidence type="ECO:0000313" key="19">
    <source>
        <dbReference type="Proteomes" id="UP001589613"/>
    </source>
</evidence>
<keyword evidence="14" id="KW-0067">ATP-binding</keyword>
<comment type="caution">
    <text evidence="18">The sequence shown here is derived from an EMBL/GenBank/DDBJ whole genome shotgun (WGS) entry which is preliminary data.</text>
</comment>
<evidence type="ECO:0000256" key="4">
    <source>
        <dbReference type="ARBA" id="ARBA00003889"/>
    </source>
</evidence>
<dbReference type="Pfam" id="PF02283">
    <property type="entry name" value="CobU"/>
    <property type="match status" value="1"/>
</dbReference>
<evidence type="ECO:0000256" key="3">
    <source>
        <dbReference type="ARBA" id="ARBA00001522"/>
    </source>
</evidence>
<evidence type="ECO:0000256" key="11">
    <source>
        <dbReference type="ARBA" id="ARBA00022679"/>
    </source>
</evidence>
<dbReference type="PIRSF" id="PIRSF006135">
    <property type="entry name" value="CobU"/>
    <property type="match status" value="1"/>
</dbReference>
<evidence type="ECO:0000256" key="5">
    <source>
        <dbReference type="ARBA" id="ARBA00004692"/>
    </source>
</evidence>
<evidence type="ECO:0000256" key="14">
    <source>
        <dbReference type="ARBA" id="ARBA00022840"/>
    </source>
</evidence>
<comment type="pathway">
    <text evidence="5">Cofactor biosynthesis; adenosylcobalamin biosynthesis; adenosylcobalamin from cob(II)yrinate a,c-diamide: step 6/7.</text>
</comment>
<name>A0ABV5V5T6_9MICO</name>
<dbReference type="GO" id="GO:0016779">
    <property type="term" value="F:nucleotidyltransferase activity"/>
    <property type="evidence" value="ECO:0007669"/>
    <property type="project" value="UniProtKB-KW"/>
</dbReference>
<keyword evidence="12" id="KW-0547">Nucleotide-binding</keyword>
<sequence length="180" mass="18936">MTFLTGGARSGKSSIAVRRAQAVGGPVVLVATGQADDGDVEMADRIARHRAERPAGWRTVEEPTELVTALREVAGPGTDPCPTMVVDCLSLWVANLMARGDDEAPTLEQAHALGRWGAAYPGTVLVVTNEVGSGIVPMHPLPRDYRDRLGRVNATVAGYADLAQLVVAGRTLTLDPVEGT</sequence>
<organism evidence="18 19">
    <name type="scientific">Ornithinimicrobium kibberense</name>
    <dbReference type="NCBI Taxonomy" id="282060"/>
    <lineage>
        <taxon>Bacteria</taxon>
        <taxon>Bacillati</taxon>
        <taxon>Actinomycetota</taxon>
        <taxon>Actinomycetes</taxon>
        <taxon>Micrococcales</taxon>
        <taxon>Ornithinimicrobiaceae</taxon>
        <taxon>Ornithinimicrobium</taxon>
    </lineage>
</organism>
<keyword evidence="10" id="KW-0169">Cobalamin biosynthesis</keyword>
<dbReference type="PANTHER" id="PTHR34848">
    <property type="match status" value="1"/>
</dbReference>
<keyword evidence="19" id="KW-1185">Reference proteome</keyword>
<reference evidence="18 19" key="1">
    <citation type="submission" date="2024-09" db="EMBL/GenBank/DDBJ databases">
        <authorList>
            <person name="Sun Q."/>
            <person name="Mori K."/>
        </authorList>
    </citation>
    <scope>NUCLEOTIDE SEQUENCE [LARGE SCALE GENOMIC DNA]</scope>
    <source>
        <strain evidence="18 19">JCM 12763</strain>
    </source>
</reference>
<evidence type="ECO:0000256" key="16">
    <source>
        <dbReference type="ARBA" id="ARBA00029570"/>
    </source>
</evidence>
<comment type="catalytic activity">
    <reaction evidence="3">
        <text>adenosylcob(III)inamide + GTP = adenosylcob(III)inamide phosphate + GDP + H(+)</text>
        <dbReference type="Rhea" id="RHEA:15765"/>
        <dbReference type="ChEBI" id="CHEBI:2480"/>
        <dbReference type="ChEBI" id="CHEBI:15378"/>
        <dbReference type="ChEBI" id="CHEBI:37565"/>
        <dbReference type="ChEBI" id="CHEBI:58189"/>
        <dbReference type="ChEBI" id="CHEBI:58502"/>
        <dbReference type="EC" id="2.7.1.156"/>
    </reaction>
</comment>
<evidence type="ECO:0000256" key="8">
    <source>
        <dbReference type="ARBA" id="ARBA00012016"/>
    </source>
</evidence>
<evidence type="ECO:0000256" key="7">
    <source>
        <dbReference type="ARBA" id="ARBA00007490"/>
    </source>
</evidence>
<dbReference type="InterPro" id="IPR003203">
    <property type="entry name" value="CobU/CobP"/>
</dbReference>
<keyword evidence="11" id="KW-0808">Transferase</keyword>
<evidence type="ECO:0000256" key="17">
    <source>
        <dbReference type="ARBA" id="ARBA00030571"/>
    </source>
</evidence>
<dbReference type="PANTHER" id="PTHR34848:SF1">
    <property type="entry name" value="BIFUNCTIONAL ADENOSYLCOBALAMIN BIOSYNTHESIS PROTEIN COBU"/>
    <property type="match status" value="1"/>
</dbReference>
<comment type="pathway">
    <text evidence="6">Cofactor biosynthesis; adenosylcobalamin biosynthesis; adenosylcobalamin from cob(II)yrinate a,c-diamide: step 5/7.</text>
</comment>
<accession>A0ABV5V5T6</accession>
<evidence type="ECO:0000256" key="6">
    <source>
        <dbReference type="ARBA" id="ARBA00005159"/>
    </source>
</evidence>
<dbReference type="SUPFAM" id="SSF52540">
    <property type="entry name" value="P-loop containing nucleoside triphosphate hydrolases"/>
    <property type="match status" value="1"/>
</dbReference>
<dbReference type="RefSeq" id="WP_141338076.1">
    <property type="nucleotide sequence ID" value="NZ_JBHMAX010000024.1"/>
</dbReference>
<evidence type="ECO:0000256" key="15">
    <source>
        <dbReference type="ARBA" id="ARBA00023134"/>
    </source>
</evidence>
<dbReference type="Gene3D" id="3.40.50.300">
    <property type="entry name" value="P-loop containing nucleotide triphosphate hydrolases"/>
    <property type="match status" value="1"/>
</dbReference>
<dbReference type="EMBL" id="JBHMAX010000024">
    <property type="protein sequence ID" value="MFB9733151.1"/>
    <property type="molecule type" value="Genomic_DNA"/>
</dbReference>
<dbReference type="Proteomes" id="UP001589613">
    <property type="component" value="Unassembled WGS sequence"/>
</dbReference>
<dbReference type="CDD" id="cd00544">
    <property type="entry name" value="CobU"/>
    <property type="match status" value="1"/>
</dbReference>
<keyword evidence="18" id="KW-0548">Nucleotidyltransferase</keyword>
<comment type="catalytic activity">
    <reaction evidence="2">
        <text>adenosylcob(III)inamide phosphate + GTP + H(+) = adenosylcob(III)inamide-GDP + diphosphate</text>
        <dbReference type="Rhea" id="RHEA:22712"/>
        <dbReference type="ChEBI" id="CHEBI:15378"/>
        <dbReference type="ChEBI" id="CHEBI:33019"/>
        <dbReference type="ChEBI" id="CHEBI:37565"/>
        <dbReference type="ChEBI" id="CHEBI:58502"/>
        <dbReference type="ChEBI" id="CHEBI:60487"/>
        <dbReference type="EC" id="2.7.7.62"/>
    </reaction>
</comment>
<protein>
    <recommendedName>
        <fullName evidence="16">Adenosylcobinamide kinase</fullName>
        <ecNumber evidence="8">2.7.1.156</ecNumber>
        <ecNumber evidence="9">2.7.7.62</ecNumber>
    </recommendedName>
    <alternativeName>
        <fullName evidence="17">Adenosylcobinamide-phosphate guanylyltransferase</fullName>
    </alternativeName>
</protein>
<dbReference type="EC" id="2.7.7.62" evidence="9"/>
<evidence type="ECO:0000256" key="12">
    <source>
        <dbReference type="ARBA" id="ARBA00022741"/>
    </source>
</evidence>